<dbReference type="InterPro" id="IPR006913">
    <property type="entry name" value="CENP-V/GFA"/>
</dbReference>
<evidence type="ECO:0000313" key="7">
    <source>
        <dbReference type="Proteomes" id="UP001221142"/>
    </source>
</evidence>
<evidence type="ECO:0000259" key="5">
    <source>
        <dbReference type="PROSITE" id="PS51891"/>
    </source>
</evidence>
<evidence type="ECO:0000256" key="4">
    <source>
        <dbReference type="ARBA" id="ARBA00023239"/>
    </source>
</evidence>
<dbReference type="Proteomes" id="UP001221142">
    <property type="component" value="Unassembled WGS sequence"/>
</dbReference>
<dbReference type="AlphaFoldDB" id="A0AAD7FBT3"/>
<evidence type="ECO:0000256" key="2">
    <source>
        <dbReference type="ARBA" id="ARBA00022723"/>
    </source>
</evidence>
<keyword evidence="2" id="KW-0479">Metal-binding</keyword>
<dbReference type="Pfam" id="PF04828">
    <property type="entry name" value="GFA"/>
    <property type="match status" value="1"/>
</dbReference>
<evidence type="ECO:0000256" key="1">
    <source>
        <dbReference type="ARBA" id="ARBA00005495"/>
    </source>
</evidence>
<name>A0AAD7FBT3_9AGAR</name>
<dbReference type="PROSITE" id="PS51891">
    <property type="entry name" value="CENP_V_GFA"/>
    <property type="match status" value="1"/>
</dbReference>
<organism evidence="6 7">
    <name type="scientific">Roridomyces roridus</name>
    <dbReference type="NCBI Taxonomy" id="1738132"/>
    <lineage>
        <taxon>Eukaryota</taxon>
        <taxon>Fungi</taxon>
        <taxon>Dikarya</taxon>
        <taxon>Basidiomycota</taxon>
        <taxon>Agaricomycotina</taxon>
        <taxon>Agaricomycetes</taxon>
        <taxon>Agaricomycetidae</taxon>
        <taxon>Agaricales</taxon>
        <taxon>Marasmiineae</taxon>
        <taxon>Mycenaceae</taxon>
        <taxon>Roridomyces</taxon>
    </lineage>
</organism>
<dbReference type="SUPFAM" id="SSF51316">
    <property type="entry name" value="Mss4-like"/>
    <property type="match status" value="1"/>
</dbReference>
<evidence type="ECO:0000256" key="3">
    <source>
        <dbReference type="ARBA" id="ARBA00022833"/>
    </source>
</evidence>
<gene>
    <name evidence="6" type="ORF">FB45DRAFT_1037793</name>
</gene>
<dbReference type="GO" id="GO:0016846">
    <property type="term" value="F:carbon-sulfur lyase activity"/>
    <property type="evidence" value="ECO:0007669"/>
    <property type="project" value="InterPro"/>
</dbReference>
<protein>
    <submittedName>
        <fullName evidence="6">Mss4-like protein</fullName>
    </submittedName>
</protein>
<dbReference type="PANTHER" id="PTHR33337:SF40">
    <property type="entry name" value="CENP-V_GFA DOMAIN-CONTAINING PROTEIN-RELATED"/>
    <property type="match status" value="1"/>
</dbReference>
<reference evidence="6" key="1">
    <citation type="submission" date="2023-03" db="EMBL/GenBank/DDBJ databases">
        <title>Massive genome expansion in bonnet fungi (Mycena s.s.) driven by repeated elements and novel gene families across ecological guilds.</title>
        <authorList>
            <consortium name="Lawrence Berkeley National Laboratory"/>
            <person name="Harder C.B."/>
            <person name="Miyauchi S."/>
            <person name="Viragh M."/>
            <person name="Kuo A."/>
            <person name="Thoen E."/>
            <person name="Andreopoulos B."/>
            <person name="Lu D."/>
            <person name="Skrede I."/>
            <person name="Drula E."/>
            <person name="Henrissat B."/>
            <person name="Morin E."/>
            <person name="Kohler A."/>
            <person name="Barry K."/>
            <person name="LaButti K."/>
            <person name="Morin E."/>
            <person name="Salamov A."/>
            <person name="Lipzen A."/>
            <person name="Mereny Z."/>
            <person name="Hegedus B."/>
            <person name="Baldrian P."/>
            <person name="Stursova M."/>
            <person name="Weitz H."/>
            <person name="Taylor A."/>
            <person name="Grigoriev I.V."/>
            <person name="Nagy L.G."/>
            <person name="Martin F."/>
            <person name="Kauserud H."/>
        </authorList>
    </citation>
    <scope>NUCLEOTIDE SEQUENCE</scope>
    <source>
        <strain evidence="6">9284</strain>
    </source>
</reference>
<dbReference type="PANTHER" id="PTHR33337">
    <property type="entry name" value="GFA DOMAIN-CONTAINING PROTEIN"/>
    <property type="match status" value="1"/>
</dbReference>
<keyword evidence="7" id="KW-1185">Reference proteome</keyword>
<keyword evidence="3" id="KW-0862">Zinc</keyword>
<dbReference type="InterPro" id="IPR011057">
    <property type="entry name" value="Mss4-like_sf"/>
</dbReference>
<comment type="caution">
    <text evidence="6">The sequence shown here is derived from an EMBL/GenBank/DDBJ whole genome shotgun (WGS) entry which is preliminary data.</text>
</comment>
<comment type="similarity">
    <text evidence="1">Belongs to the Gfa family.</text>
</comment>
<evidence type="ECO:0000313" key="6">
    <source>
        <dbReference type="EMBL" id="KAJ7610906.1"/>
    </source>
</evidence>
<feature type="domain" description="CENP-V/GFA" evidence="5">
    <location>
        <begin position="4"/>
        <end position="123"/>
    </location>
</feature>
<accession>A0AAD7FBT3</accession>
<dbReference type="GO" id="GO:0046872">
    <property type="term" value="F:metal ion binding"/>
    <property type="evidence" value="ECO:0007669"/>
    <property type="project" value="UniProtKB-KW"/>
</dbReference>
<dbReference type="Gene3D" id="3.90.1590.10">
    <property type="entry name" value="glutathione-dependent formaldehyde- activating enzyme (gfa)"/>
    <property type="match status" value="1"/>
</dbReference>
<dbReference type="EMBL" id="JARKIF010000034">
    <property type="protein sequence ID" value="KAJ7610906.1"/>
    <property type="molecule type" value="Genomic_DNA"/>
</dbReference>
<sequence>MSSHSGSCFCGQVSYKVTGKPTTSSFCHCTRCQRLTGSAFIWTIHFPNAAFKWTSDASAMDSYATDGKPYKTRYRCSKCGACVASYNANTEEWSVWGSQLERDSDGKTKDMDVVRPTAHTYYGTRLVDVNDGLGKWEGYEGKSAQLV</sequence>
<proteinExistence type="inferred from homology"/>
<keyword evidence="4" id="KW-0456">Lyase</keyword>